<proteinExistence type="predicted"/>
<gene>
    <name evidence="2" type="ORF">sscle_12g090380</name>
</gene>
<sequence>MPISRNQSVKTYACFVILLVESGTAAWCICCQPSDKTVVALVARQDTPLSHI</sequence>
<accession>A0A1D9QH76</accession>
<dbReference type="EMBL" id="CP017825">
    <property type="protein sequence ID" value="APA14268.1"/>
    <property type="molecule type" value="Genomic_DNA"/>
</dbReference>
<dbReference type="Proteomes" id="UP000177798">
    <property type="component" value="Chromosome 12"/>
</dbReference>
<dbReference type="AlphaFoldDB" id="A0A1D9QH76"/>
<dbReference type="RefSeq" id="XP_001586899.1">
    <property type="nucleotide sequence ID" value="XM_001586849.1"/>
</dbReference>
<evidence type="ECO:0000313" key="2">
    <source>
        <dbReference type="EMBL" id="APA14268.1"/>
    </source>
</evidence>
<evidence type="ECO:0000256" key="1">
    <source>
        <dbReference type="SAM" id="SignalP"/>
    </source>
</evidence>
<evidence type="ECO:0008006" key="4">
    <source>
        <dbReference type="Google" id="ProtNLM"/>
    </source>
</evidence>
<dbReference type="VEuPathDB" id="FungiDB:sscle_12g090380"/>
<feature type="chain" id="PRO_5010563443" description="Secreted protein" evidence="1">
    <location>
        <begin position="27"/>
        <end position="52"/>
    </location>
</feature>
<name>A0A1D9QH76_SCLS1</name>
<dbReference type="KEGG" id="ssl:SS1G_11928"/>
<keyword evidence="1" id="KW-0732">Signal</keyword>
<evidence type="ECO:0000313" key="3">
    <source>
        <dbReference type="Proteomes" id="UP000177798"/>
    </source>
</evidence>
<reference evidence="3" key="1">
    <citation type="journal article" date="2017" name="Genome Biol. Evol.">
        <title>The complete genome sequence of the phytopathogenic fungus Sclerotinia sclerotiorum reveals insights into the genome architecture of broad host range pathogens.</title>
        <authorList>
            <person name="Derbyshire M."/>
            <person name="Denton-Giles M."/>
            <person name="Hegedus D."/>
            <person name="Seifbarghy S."/>
            <person name="Rollins J."/>
            <person name="van Kan J."/>
            <person name="Seidl M.F."/>
            <person name="Faino L."/>
            <person name="Mbengue M."/>
            <person name="Navaud O."/>
            <person name="Raffaele S."/>
            <person name="Hammond-Kosack K."/>
            <person name="Heard S."/>
            <person name="Oliver R."/>
        </authorList>
    </citation>
    <scope>NUCLEOTIDE SEQUENCE [LARGE SCALE GENOMIC DNA]</scope>
    <source>
        <strain evidence="3">ATCC 18683 / 1980 / Ss-1</strain>
    </source>
</reference>
<feature type="signal peptide" evidence="1">
    <location>
        <begin position="1"/>
        <end position="26"/>
    </location>
</feature>
<organism evidence="2 3">
    <name type="scientific">Sclerotinia sclerotiorum (strain ATCC 18683 / 1980 / Ss-1)</name>
    <name type="common">White mold</name>
    <name type="synonym">Whetzelinia sclerotiorum</name>
    <dbReference type="NCBI Taxonomy" id="665079"/>
    <lineage>
        <taxon>Eukaryota</taxon>
        <taxon>Fungi</taxon>
        <taxon>Dikarya</taxon>
        <taxon>Ascomycota</taxon>
        <taxon>Pezizomycotina</taxon>
        <taxon>Leotiomycetes</taxon>
        <taxon>Helotiales</taxon>
        <taxon>Sclerotiniaceae</taxon>
        <taxon>Sclerotinia</taxon>
    </lineage>
</organism>
<protein>
    <recommendedName>
        <fullName evidence="4">Secreted protein</fullName>
    </recommendedName>
</protein>